<organism evidence="2 3">
    <name type="scientific">Alkalibaculum bacchi</name>
    <dbReference type="NCBI Taxonomy" id="645887"/>
    <lineage>
        <taxon>Bacteria</taxon>
        <taxon>Bacillati</taxon>
        <taxon>Bacillota</taxon>
        <taxon>Clostridia</taxon>
        <taxon>Eubacteriales</taxon>
        <taxon>Eubacteriaceae</taxon>
        <taxon>Alkalibaculum</taxon>
    </lineage>
</organism>
<dbReference type="GO" id="GO:0032259">
    <property type="term" value="P:methylation"/>
    <property type="evidence" value="ECO:0007669"/>
    <property type="project" value="UniProtKB-KW"/>
</dbReference>
<name>A0A366I5F6_9FIRM</name>
<protein>
    <submittedName>
        <fullName evidence="2">Methyltransferase family protein</fullName>
    </submittedName>
</protein>
<dbReference type="PANTHER" id="PTHR43861:SF1">
    <property type="entry name" value="TRANS-ACONITATE 2-METHYLTRANSFERASE"/>
    <property type="match status" value="1"/>
</dbReference>
<feature type="domain" description="Methyltransferase type 11" evidence="1">
    <location>
        <begin position="42"/>
        <end position="132"/>
    </location>
</feature>
<gene>
    <name evidence="2" type="ORF">DES36_11373</name>
</gene>
<evidence type="ECO:0000259" key="1">
    <source>
        <dbReference type="Pfam" id="PF08241"/>
    </source>
</evidence>
<keyword evidence="3" id="KW-1185">Reference proteome</keyword>
<dbReference type="EMBL" id="QNRX01000013">
    <property type="protein sequence ID" value="RBP61855.1"/>
    <property type="molecule type" value="Genomic_DNA"/>
</dbReference>
<dbReference type="OrthoDB" id="9804312at2"/>
<accession>A0A366I5F6</accession>
<dbReference type="GO" id="GO:0008757">
    <property type="term" value="F:S-adenosylmethionine-dependent methyltransferase activity"/>
    <property type="evidence" value="ECO:0007669"/>
    <property type="project" value="InterPro"/>
</dbReference>
<dbReference type="Proteomes" id="UP000253490">
    <property type="component" value="Unassembled WGS sequence"/>
</dbReference>
<dbReference type="InterPro" id="IPR013216">
    <property type="entry name" value="Methyltransf_11"/>
</dbReference>
<dbReference type="InterPro" id="IPR029063">
    <property type="entry name" value="SAM-dependent_MTases_sf"/>
</dbReference>
<keyword evidence="2" id="KW-0489">Methyltransferase</keyword>
<reference evidence="2 3" key="1">
    <citation type="submission" date="2018-06" db="EMBL/GenBank/DDBJ databases">
        <title>Genomic Encyclopedia of Type Strains, Phase IV (KMG-IV): sequencing the most valuable type-strain genomes for metagenomic binning, comparative biology and taxonomic classification.</title>
        <authorList>
            <person name="Goeker M."/>
        </authorList>
    </citation>
    <scope>NUCLEOTIDE SEQUENCE [LARGE SCALE GENOMIC DNA]</scope>
    <source>
        <strain evidence="2 3">DSM 22112</strain>
    </source>
</reference>
<dbReference type="PANTHER" id="PTHR43861">
    <property type="entry name" value="TRANS-ACONITATE 2-METHYLTRANSFERASE-RELATED"/>
    <property type="match status" value="1"/>
</dbReference>
<dbReference type="SUPFAM" id="SSF53335">
    <property type="entry name" value="S-adenosyl-L-methionine-dependent methyltransferases"/>
    <property type="match status" value="1"/>
</dbReference>
<evidence type="ECO:0000313" key="3">
    <source>
        <dbReference type="Proteomes" id="UP000253490"/>
    </source>
</evidence>
<dbReference type="Gene3D" id="3.40.50.150">
    <property type="entry name" value="Vaccinia Virus protein VP39"/>
    <property type="match status" value="1"/>
</dbReference>
<dbReference type="Pfam" id="PF08241">
    <property type="entry name" value="Methyltransf_11"/>
    <property type="match status" value="1"/>
</dbReference>
<comment type="caution">
    <text evidence="2">The sequence shown here is derived from an EMBL/GenBank/DDBJ whole genome shotgun (WGS) entry which is preliminary data.</text>
</comment>
<evidence type="ECO:0000313" key="2">
    <source>
        <dbReference type="EMBL" id="RBP61855.1"/>
    </source>
</evidence>
<proteinExistence type="predicted"/>
<dbReference type="AlphaFoldDB" id="A0A366I5F6"/>
<keyword evidence="2" id="KW-0808">Transferase</keyword>
<dbReference type="RefSeq" id="WP_113921129.1">
    <property type="nucleotide sequence ID" value="NZ_QNRX01000013.1"/>
</dbReference>
<sequence>MNKTLDYYNTFYKNFITDSLEANASDLHHSFLKYLPKGSSILDLGCGSGRDSKVFINLGYKVCALDGSKELCKFASEYIGQEVLYKTFDEIDFKEEFDGIWACASLLHISYKDLSNIFKKLSKALKQEGYLYASFKYGEFEGDRKGRYFTDLTEDRLKQLLEPLKEFEIVETTITRDIRKGREEEKWLNIVLRKVVR</sequence>
<dbReference type="CDD" id="cd02440">
    <property type="entry name" value="AdoMet_MTases"/>
    <property type="match status" value="1"/>
</dbReference>